<dbReference type="EMBL" id="CAKXAJ010025571">
    <property type="protein sequence ID" value="CAH2241078.1"/>
    <property type="molecule type" value="Genomic_DNA"/>
</dbReference>
<organism evidence="2 3">
    <name type="scientific">Pararge aegeria aegeria</name>
    <dbReference type="NCBI Taxonomy" id="348720"/>
    <lineage>
        <taxon>Eukaryota</taxon>
        <taxon>Metazoa</taxon>
        <taxon>Ecdysozoa</taxon>
        <taxon>Arthropoda</taxon>
        <taxon>Hexapoda</taxon>
        <taxon>Insecta</taxon>
        <taxon>Pterygota</taxon>
        <taxon>Neoptera</taxon>
        <taxon>Endopterygota</taxon>
        <taxon>Lepidoptera</taxon>
        <taxon>Glossata</taxon>
        <taxon>Ditrysia</taxon>
        <taxon>Papilionoidea</taxon>
        <taxon>Nymphalidae</taxon>
        <taxon>Satyrinae</taxon>
        <taxon>Satyrini</taxon>
        <taxon>Parargina</taxon>
        <taxon>Pararge</taxon>
    </lineage>
</organism>
<gene>
    <name evidence="2" type="primary">jg13136</name>
    <name evidence="2" type="ORF">PAEG_LOCUS17543</name>
</gene>
<evidence type="ECO:0000313" key="3">
    <source>
        <dbReference type="Proteomes" id="UP000838756"/>
    </source>
</evidence>
<keyword evidence="1" id="KW-0472">Membrane</keyword>
<keyword evidence="1" id="KW-1133">Transmembrane helix</keyword>
<keyword evidence="1" id="KW-0812">Transmembrane</keyword>
<comment type="caution">
    <text evidence="2">The sequence shown here is derived from an EMBL/GenBank/DDBJ whole genome shotgun (WGS) entry which is preliminary data.</text>
</comment>
<evidence type="ECO:0000313" key="2">
    <source>
        <dbReference type="EMBL" id="CAH2241078.1"/>
    </source>
</evidence>
<dbReference type="AlphaFoldDB" id="A0A8S4RVY7"/>
<accession>A0A8S4RVY7</accession>
<name>A0A8S4RVY7_9NEOP</name>
<protein>
    <submittedName>
        <fullName evidence="2">Jg13136 protein</fullName>
    </submittedName>
</protein>
<proteinExistence type="predicted"/>
<sequence length="68" mass="7836">MGILKNWFKTSSPMVKVLMAISVTSGVVVINKLYYAPYARRQRHLKSEEWANMILDQEEAMKESMGTQ</sequence>
<reference evidence="2" key="1">
    <citation type="submission" date="2022-03" db="EMBL/GenBank/DDBJ databases">
        <authorList>
            <person name="Lindestad O."/>
        </authorList>
    </citation>
    <scope>NUCLEOTIDE SEQUENCE</scope>
</reference>
<dbReference type="Proteomes" id="UP000838756">
    <property type="component" value="Unassembled WGS sequence"/>
</dbReference>
<feature type="transmembrane region" description="Helical" evidence="1">
    <location>
        <begin position="14"/>
        <end position="35"/>
    </location>
</feature>
<dbReference type="OrthoDB" id="7166275at2759"/>
<keyword evidence="3" id="KW-1185">Reference proteome</keyword>
<evidence type="ECO:0000256" key="1">
    <source>
        <dbReference type="SAM" id="Phobius"/>
    </source>
</evidence>